<dbReference type="OrthoDB" id="9784719at2"/>
<dbReference type="InterPro" id="IPR001789">
    <property type="entry name" value="Sig_transdc_resp-reg_receiver"/>
</dbReference>
<name>A0A2K2G062_9SPHN</name>
<dbReference type="EMBL" id="LYMM01000035">
    <property type="protein sequence ID" value="PNU04417.1"/>
    <property type="molecule type" value="Genomic_DNA"/>
</dbReference>
<organism evidence="4 5">
    <name type="scientific">Novosphingobium guangzhouense</name>
    <dbReference type="NCBI Taxonomy" id="1850347"/>
    <lineage>
        <taxon>Bacteria</taxon>
        <taxon>Pseudomonadati</taxon>
        <taxon>Pseudomonadota</taxon>
        <taxon>Alphaproteobacteria</taxon>
        <taxon>Sphingomonadales</taxon>
        <taxon>Sphingomonadaceae</taxon>
        <taxon>Novosphingobium</taxon>
    </lineage>
</organism>
<dbReference type="PANTHER" id="PTHR44591:SF3">
    <property type="entry name" value="RESPONSE REGULATORY DOMAIN-CONTAINING PROTEIN"/>
    <property type="match status" value="1"/>
</dbReference>
<dbReference type="RefSeq" id="WP_103096243.1">
    <property type="nucleotide sequence ID" value="NZ_LYMM01000035.1"/>
</dbReference>
<dbReference type="GO" id="GO:0000160">
    <property type="term" value="P:phosphorelay signal transduction system"/>
    <property type="evidence" value="ECO:0007669"/>
    <property type="project" value="InterPro"/>
</dbReference>
<dbReference type="Pfam" id="PF00072">
    <property type="entry name" value="Response_reg"/>
    <property type="match status" value="1"/>
</dbReference>
<feature type="domain" description="Response regulatory" evidence="3">
    <location>
        <begin position="6"/>
        <end position="119"/>
    </location>
</feature>
<dbReference type="InterPro" id="IPR050595">
    <property type="entry name" value="Bact_response_regulator"/>
</dbReference>
<feature type="modified residue" description="4-aspartylphosphate" evidence="2">
    <location>
        <position position="56"/>
    </location>
</feature>
<dbReference type="InterPro" id="IPR011006">
    <property type="entry name" value="CheY-like_superfamily"/>
</dbReference>
<evidence type="ECO:0000259" key="3">
    <source>
        <dbReference type="PROSITE" id="PS50110"/>
    </source>
</evidence>
<keyword evidence="5" id="KW-1185">Reference proteome</keyword>
<accession>A0A2K2G062</accession>
<evidence type="ECO:0000313" key="5">
    <source>
        <dbReference type="Proteomes" id="UP000236327"/>
    </source>
</evidence>
<reference evidence="4 5" key="1">
    <citation type="submission" date="2016-05" db="EMBL/GenBank/DDBJ databases">
        <title>Complete genome sequence of Novosphingobium guangzhouense SA925(T).</title>
        <authorList>
            <person name="Sha S."/>
        </authorList>
    </citation>
    <scope>NUCLEOTIDE SEQUENCE [LARGE SCALE GENOMIC DNA]</scope>
    <source>
        <strain evidence="4 5">SA925</strain>
    </source>
</reference>
<gene>
    <name evidence="4" type="ORF">A8V01_20120</name>
</gene>
<dbReference type="SMART" id="SM00448">
    <property type="entry name" value="REC"/>
    <property type="match status" value="1"/>
</dbReference>
<proteinExistence type="predicted"/>
<evidence type="ECO:0000256" key="1">
    <source>
        <dbReference type="ARBA" id="ARBA00022553"/>
    </source>
</evidence>
<dbReference type="PROSITE" id="PS50110">
    <property type="entry name" value="RESPONSE_REGULATORY"/>
    <property type="match status" value="1"/>
</dbReference>
<dbReference type="AlphaFoldDB" id="A0A2K2G062"/>
<keyword evidence="1 2" id="KW-0597">Phosphoprotein</keyword>
<sequence>MPPLSIVLVVEDEPIILLAACDMVESAGLITKEATNATRALSILAENPSIAILFTDIDMPGPIDGVALAFEARARHPMIGIIITSGRRPLARHEMPAGAIFLEKPYRERALTEALANLLS</sequence>
<evidence type="ECO:0000313" key="4">
    <source>
        <dbReference type="EMBL" id="PNU04417.1"/>
    </source>
</evidence>
<dbReference type="Proteomes" id="UP000236327">
    <property type="component" value="Unassembled WGS sequence"/>
</dbReference>
<evidence type="ECO:0000256" key="2">
    <source>
        <dbReference type="PROSITE-ProRule" id="PRU00169"/>
    </source>
</evidence>
<protein>
    <recommendedName>
        <fullName evidence="3">Response regulatory domain-containing protein</fullName>
    </recommendedName>
</protein>
<comment type="caution">
    <text evidence="4">The sequence shown here is derived from an EMBL/GenBank/DDBJ whole genome shotgun (WGS) entry which is preliminary data.</text>
</comment>
<dbReference type="PANTHER" id="PTHR44591">
    <property type="entry name" value="STRESS RESPONSE REGULATOR PROTEIN 1"/>
    <property type="match status" value="1"/>
</dbReference>
<dbReference type="Gene3D" id="3.40.50.2300">
    <property type="match status" value="1"/>
</dbReference>
<dbReference type="SUPFAM" id="SSF52172">
    <property type="entry name" value="CheY-like"/>
    <property type="match status" value="1"/>
</dbReference>